<dbReference type="EMBL" id="JBHRZG010000001">
    <property type="protein sequence ID" value="MFC3831421.1"/>
    <property type="molecule type" value="Genomic_DNA"/>
</dbReference>
<organism evidence="1 2">
    <name type="scientific">Deinococcus rufus</name>
    <dbReference type="NCBI Taxonomy" id="2136097"/>
    <lineage>
        <taxon>Bacteria</taxon>
        <taxon>Thermotogati</taxon>
        <taxon>Deinococcota</taxon>
        <taxon>Deinococci</taxon>
        <taxon>Deinococcales</taxon>
        <taxon>Deinococcaceae</taxon>
        <taxon>Deinococcus</taxon>
    </lineage>
</organism>
<evidence type="ECO:0008006" key="3">
    <source>
        <dbReference type="Google" id="ProtNLM"/>
    </source>
</evidence>
<sequence length="74" mass="8626">MSLSSWKNGSIRRRWSDAVIRTTALIVEQHSRRVYAYRHHGQDWKLSDLEGTGEVDLPCLGRRLTLDEIYRGVL</sequence>
<reference evidence="2" key="1">
    <citation type="journal article" date="2019" name="Int. J. Syst. Evol. Microbiol.">
        <title>The Global Catalogue of Microorganisms (GCM) 10K type strain sequencing project: providing services to taxonomists for standard genome sequencing and annotation.</title>
        <authorList>
            <consortium name="The Broad Institute Genomics Platform"/>
            <consortium name="The Broad Institute Genome Sequencing Center for Infectious Disease"/>
            <person name="Wu L."/>
            <person name="Ma J."/>
        </authorList>
    </citation>
    <scope>NUCLEOTIDE SEQUENCE [LARGE SCALE GENOMIC DNA]</scope>
    <source>
        <strain evidence="2">CCTCC AB 2017081</strain>
    </source>
</reference>
<dbReference type="RefSeq" id="WP_322473115.1">
    <property type="nucleotide sequence ID" value="NZ_JBHRZG010000001.1"/>
</dbReference>
<evidence type="ECO:0000313" key="1">
    <source>
        <dbReference type="EMBL" id="MFC3831421.1"/>
    </source>
</evidence>
<dbReference type="Proteomes" id="UP001595803">
    <property type="component" value="Unassembled WGS sequence"/>
</dbReference>
<comment type="caution">
    <text evidence="1">The sequence shown here is derived from an EMBL/GenBank/DDBJ whole genome shotgun (WGS) entry which is preliminary data.</text>
</comment>
<accession>A0ABV7Z5N7</accession>
<gene>
    <name evidence="1" type="ORF">ACFOSB_00915</name>
</gene>
<evidence type="ECO:0000313" key="2">
    <source>
        <dbReference type="Proteomes" id="UP001595803"/>
    </source>
</evidence>
<keyword evidence="2" id="KW-1185">Reference proteome</keyword>
<protein>
    <recommendedName>
        <fullName evidence="3">Restriction endonuclease domain-containing protein</fullName>
    </recommendedName>
</protein>
<proteinExistence type="predicted"/>
<name>A0ABV7Z5N7_9DEIO</name>